<reference evidence="13 14" key="1">
    <citation type="journal article" date="2019" name="Int. J. Syst. Evol. Microbiol.">
        <title>Limnobaculum parvum gen. nov., sp. nov., isolated from a freshwater lake.</title>
        <authorList>
            <person name="Baek C."/>
            <person name="Shin S.K."/>
            <person name="Yi H."/>
        </authorList>
    </citation>
    <scope>NUCLEOTIDE SEQUENCE [LARGE SCALE GENOMIC DNA]</scope>
    <source>
        <strain evidence="13 14">HYN0051</strain>
    </source>
</reference>
<evidence type="ECO:0000256" key="8">
    <source>
        <dbReference type="ARBA" id="ARBA00022692"/>
    </source>
</evidence>
<dbReference type="GO" id="GO:0005886">
    <property type="term" value="C:plasma membrane"/>
    <property type="evidence" value="ECO:0007669"/>
    <property type="project" value="UniProtKB-SubCell"/>
</dbReference>
<evidence type="ECO:0000256" key="9">
    <source>
        <dbReference type="ARBA" id="ARBA00022748"/>
    </source>
</evidence>
<keyword evidence="11 12" id="KW-0472">Membrane</keyword>
<keyword evidence="14" id="KW-1185">Reference proteome</keyword>
<keyword evidence="5 12" id="KW-0813">Transport</keyword>
<dbReference type="GO" id="GO:0015886">
    <property type="term" value="P:heme transport"/>
    <property type="evidence" value="ECO:0007669"/>
    <property type="project" value="InterPro"/>
</dbReference>
<dbReference type="NCBIfam" id="TIGR03141">
    <property type="entry name" value="cytochro_ccmD"/>
    <property type="match status" value="1"/>
</dbReference>
<evidence type="ECO:0000313" key="14">
    <source>
        <dbReference type="Proteomes" id="UP000244908"/>
    </source>
</evidence>
<sequence length="71" mass="8326">MTPAFSSWQEFFAMGGYGFFVWLAVAATLIPLLALVWHTRWQRKQLLTEIQRRKSREARIENAKNKQEASL</sequence>
<dbReference type="KEGG" id="lpv:HYN51_04425"/>
<evidence type="ECO:0000256" key="2">
    <source>
        <dbReference type="ARBA" id="ARBA00004377"/>
    </source>
</evidence>
<name>A0A2Y9TWI6_9GAMM</name>
<evidence type="ECO:0000256" key="12">
    <source>
        <dbReference type="RuleBase" id="RU363101"/>
    </source>
</evidence>
<comment type="function">
    <text evidence="1 12">Required for the export of heme to the periplasm for the biogenesis of c-type cytochromes.</text>
</comment>
<keyword evidence="9 12" id="KW-0201">Cytochrome c-type biogenesis</keyword>
<dbReference type="InterPro" id="IPR007078">
    <property type="entry name" value="Haem_export_protD_CcmD"/>
</dbReference>
<keyword evidence="7 12" id="KW-0997">Cell inner membrane</keyword>
<dbReference type="GO" id="GO:0017004">
    <property type="term" value="P:cytochrome complex assembly"/>
    <property type="evidence" value="ECO:0007669"/>
    <property type="project" value="UniProtKB-KW"/>
</dbReference>
<evidence type="ECO:0000256" key="11">
    <source>
        <dbReference type="ARBA" id="ARBA00023136"/>
    </source>
</evidence>
<evidence type="ECO:0000256" key="6">
    <source>
        <dbReference type="ARBA" id="ARBA00022475"/>
    </source>
</evidence>
<keyword evidence="8 12" id="KW-0812">Transmembrane</keyword>
<evidence type="ECO:0000256" key="1">
    <source>
        <dbReference type="ARBA" id="ARBA00002442"/>
    </source>
</evidence>
<dbReference type="PANTHER" id="PTHR37531:SF1">
    <property type="entry name" value="HEME EXPORTER PROTEIN D"/>
    <property type="match status" value="1"/>
</dbReference>
<evidence type="ECO:0000256" key="5">
    <source>
        <dbReference type="ARBA" id="ARBA00022448"/>
    </source>
</evidence>
<evidence type="ECO:0000313" key="13">
    <source>
        <dbReference type="EMBL" id="AWH87869.1"/>
    </source>
</evidence>
<dbReference type="Proteomes" id="UP000244908">
    <property type="component" value="Chromosome"/>
</dbReference>
<comment type="subcellular location">
    <subcellularLocation>
        <location evidence="2 12">Cell inner membrane</location>
        <topology evidence="2 12">Single-pass membrane protein</topology>
    </subcellularLocation>
</comment>
<dbReference type="OrthoDB" id="9815607at2"/>
<proteinExistence type="inferred from homology"/>
<evidence type="ECO:0000256" key="7">
    <source>
        <dbReference type="ARBA" id="ARBA00022519"/>
    </source>
</evidence>
<dbReference type="AlphaFoldDB" id="A0A2Y9TWI6"/>
<comment type="similarity">
    <text evidence="3 12">Belongs to the CcmD/CycX/HelD family.</text>
</comment>
<protein>
    <recommendedName>
        <fullName evidence="4 12">Heme exporter protein D</fullName>
    </recommendedName>
</protein>
<accession>A0A2Y9TWI6</accession>
<keyword evidence="10 12" id="KW-1133">Transmembrane helix</keyword>
<dbReference type="InterPro" id="IPR052075">
    <property type="entry name" value="Heme_exporter_D"/>
</dbReference>
<evidence type="ECO:0000256" key="3">
    <source>
        <dbReference type="ARBA" id="ARBA00008741"/>
    </source>
</evidence>
<dbReference type="PANTHER" id="PTHR37531">
    <property type="entry name" value="HEME EXPORTER PROTEIN D"/>
    <property type="match status" value="1"/>
</dbReference>
<keyword evidence="6 12" id="KW-1003">Cell membrane</keyword>
<organism evidence="13 14">
    <name type="scientific">Limnobaculum parvum</name>
    <dbReference type="NCBI Taxonomy" id="2172103"/>
    <lineage>
        <taxon>Bacteria</taxon>
        <taxon>Pseudomonadati</taxon>
        <taxon>Pseudomonadota</taxon>
        <taxon>Gammaproteobacteria</taxon>
        <taxon>Enterobacterales</taxon>
        <taxon>Budviciaceae</taxon>
        <taxon>Limnobaculum</taxon>
    </lineage>
</organism>
<gene>
    <name evidence="13" type="primary">ccmD</name>
    <name evidence="13" type="ORF">HYN51_04425</name>
</gene>
<feature type="transmembrane region" description="Helical" evidence="12">
    <location>
        <begin position="12"/>
        <end position="37"/>
    </location>
</feature>
<dbReference type="GO" id="GO:1903607">
    <property type="term" value="P:cytochrome c biosynthetic process"/>
    <property type="evidence" value="ECO:0007669"/>
    <property type="project" value="TreeGrafter"/>
</dbReference>
<dbReference type="RefSeq" id="WP_108899951.1">
    <property type="nucleotide sequence ID" value="NZ_CP029185.2"/>
</dbReference>
<evidence type="ECO:0000256" key="10">
    <source>
        <dbReference type="ARBA" id="ARBA00022989"/>
    </source>
</evidence>
<dbReference type="Pfam" id="PF04995">
    <property type="entry name" value="CcmD"/>
    <property type="match status" value="1"/>
</dbReference>
<dbReference type="EMBL" id="CP029185">
    <property type="protein sequence ID" value="AWH87869.1"/>
    <property type="molecule type" value="Genomic_DNA"/>
</dbReference>
<evidence type="ECO:0000256" key="4">
    <source>
        <dbReference type="ARBA" id="ARBA00016461"/>
    </source>
</evidence>